<dbReference type="SMART" id="SM00490">
    <property type="entry name" value="HELICc"/>
    <property type="match status" value="1"/>
</dbReference>
<dbReference type="InterPro" id="IPR001650">
    <property type="entry name" value="Helicase_C-like"/>
</dbReference>
<evidence type="ECO:0000256" key="5">
    <source>
        <dbReference type="ARBA" id="ARBA00022840"/>
    </source>
</evidence>
<dbReference type="NCBIfam" id="NF007284">
    <property type="entry name" value="PRK09751.1"/>
    <property type="match status" value="1"/>
</dbReference>
<dbReference type="GO" id="GO:0005524">
    <property type="term" value="F:ATP binding"/>
    <property type="evidence" value="ECO:0007669"/>
    <property type="project" value="UniProtKB-KW"/>
</dbReference>
<dbReference type="GO" id="GO:0006281">
    <property type="term" value="P:DNA repair"/>
    <property type="evidence" value="ECO:0007669"/>
    <property type="project" value="UniProtKB-KW"/>
</dbReference>
<evidence type="ECO:0000256" key="4">
    <source>
        <dbReference type="ARBA" id="ARBA00022806"/>
    </source>
</evidence>
<keyword evidence="1" id="KW-0547">Nucleotide-binding</keyword>
<dbReference type="PANTHER" id="PTHR47962:SF5">
    <property type="entry name" value="ATP-DEPENDENT HELICASE LHR-RELATED"/>
    <property type="match status" value="1"/>
</dbReference>
<dbReference type="Pfam" id="PF23234">
    <property type="entry name" value="WHD_4th_Lhr"/>
    <property type="match status" value="1"/>
</dbReference>
<dbReference type="CDD" id="cd18796">
    <property type="entry name" value="SF2_C_LHR"/>
    <property type="match status" value="1"/>
</dbReference>
<dbReference type="SMART" id="SM00382">
    <property type="entry name" value="AAA"/>
    <property type="match status" value="1"/>
</dbReference>
<evidence type="ECO:0000256" key="1">
    <source>
        <dbReference type="ARBA" id="ARBA00022741"/>
    </source>
</evidence>
<dbReference type="KEGG" id="mgg:MPLG2_3301"/>
<dbReference type="InterPro" id="IPR055368">
    <property type="entry name" value="WH3_Lhr"/>
</dbReference>
<dbReference type="SUPFAM" id="SSF52540">
    <property type="entry name" value="P-loop containing nucleoside triphosphate hydrolases"/>
    <property type="match status" value="1"/>
</dbReference>
<keyword evidence="5" id="KW-0067">ATP-binding</keyword>
<dbReference type="GO" id="GO:0004386">
    <property type="term" value="F:helicase activity"/>
    <property type="evidence" value="ECO:0007669"/>
    <property type="project" value="UniProtKB-KW"/>
</dbReference>
<evidence type="ECO:0000256" key="7">
    <source>
        <dbReference type="ARBA" id="ARBA00023204"/>
    </source>
</evidence>
<evidence type="ECO:0000256" key="2">
    <source>
        <dbReference type="ARBA" id="ARBA00022763"/>
    </source>
</evidence>
<organism evidence="11 12">
    <name type="scientific">Micropruina glycogenica</name>
    <dbReference type="NCBI Taxonomy" id="75385"/>
    <lineage>
        <taxon>Bacteria</taxon>
        <taxon>Bacillati</taxon>
        <taxon>Actinomycetota</taxon>
        <taxon>Actinomycetes</taxon>
        <taxon>Propionibacteriales</taxon>
        <taxon>Nocardioidaceae</taxon>
        <taxon>Micropruina</taxon>
    </lineage>
</organism>
<evidence type="ECO:0000259" key="9">
    <source>
        <dbReference type="PROSITE" id="PS51192"/>
    </source>
</evidence>
<dbReference type="InterPro" id="IPR011545">
    <property type="entry name" value="DEAD/DEAH_box_helicase_dom"/>
</dbReference>
<evidence type="ECO:0000259" key="10">
    <source>
        <dbReference type="PROSITE" id="PS51194"/>
    </source>
</evidence>
<dbReference type="Pfam" id="PF19306">
    <property type="entry name" value="WHD_Lhr"/>
    <property type="match status" value="1"/>
</dbReference>
<dbReference type="Pfam" id="PF00271">
    <property type="entry name" value="Helicase_C"/>
    <property type="match status" value="1"/>
</dbReference>
<keyword evidence="3 11" id="KW-0378">Hydrolase</keyword>
<proteinExistence type="predicted"/>
<dbReference type="Gene3D" id="3.40.50.300">
    <property type="entry name" value="P-loop containing nucleotide triphosphate hydrolases"/>
    <property type="match status" value="2"/>
</dbReference>
<dbReference type="EMBL" id="LT985188">
    <property type="protein sequence ID" value="SPD88331.1"/>
    <property type="molecule type" value="Genomic_DNA"/>
</dbReference>
<sequence length="1554" mass="165663">MPRGIVVPDMSDDVLDRFSPATAGWFRGSFSAPTAAQAGAWTAIGSGQHTLVVAPTGSGKTLSAFLWSLDRLAHEPPPEKLKRCRVLYVSPLKALAVDVERNLRSPLVGIGHEAVRLGLPTPDITVAVRSGDTPADQRRAFAREPSDILITTPESLFLLLTSAAREALAGVETVIVDEIHALAGTKRGAHLALSLERLDALLPKPAQRIGLSATVRPIDEVGRFLAGGRPVSIVNPPSTKSWDLSVVVPVPDLGALGELTGDLSGPAAGAEQRTSIWPHVEERIVDLIAAHRSTLVFANSRRLAERLTARLNEIWAERQESSVELVETSATRSPAQVMAQAGQSHGAAPILARAHHGSVSKEQRAATEEDLKAGRLPAVVATSSLELGIDMGAVDLVVQVEAPPSVASGLQRVGRAGHQVGATSRGVLFPKFRGDLVTTAVITERMRAGEIEALRVPSNPLDVLAQQIVAICALDDITVPDLEKLVRRAAPFAALTRGVLESVLDMLAGRYPSEAFAELRPRLVWDRATDTLTGRRGAQRLAVTSGGTIPDRGLFGVFIAGEGAGRRVGELDEEMVYESRVGDVITLGTSTWRIEDITHDQVLVSPAPGQAGRLPFWKGDTLGRPAELGRALGGFMRELGAMAPEEAKQRALAAGLDDWAADNLVGYLTEQREAIPQLPSDATIVVEKFRDELGDWRVVVHSPYGAPVHAPWALAIAARLREAHGVDVQAMHGDDGIVLRLPETDWSESDAPAPDVLEAIVIDPDEIAAIVTDQIGGSALFASRFRECAGRALLLPKRRPDRRQALWQQRQRASQLLEVAAQYPAFPIVLEAVRECVQDVFDVPALVALMRAIASRQVRTVEVTTPRPSPFASSLLFGYVAQFLYEGDSPLAEKRAAALTLDPTLLSELLGTADGLALADLLDPESLTRTEAELQHLAEGRRARDAEDLADVIRVLGPLDLAALRARSTSPGEVADWLVTLTGQRRVIEVRIGGATHWAAIEDTGRLIDALGVTVPVGVPEVHRAPVADPLGDLMLRWARNHAPFVPGEVAAWLGLGVAVVQSVLRRLVAEGRLVEGDLRPPGWLPPVVEPVETPPTQSLVELVETLHTPVHHAFLTYCDPGVLRVLRRRSLAALRNAVEPVPPKQFARFLSHWQGIARPLTGTEGVLSAVQQLAGYPVPASSLESLVLPARVRDYTPAMLDELLAAGEVLWQGVGAFAGTDGWVSLHPAESAPLTLTTPTEPPDDLGTHLLEALAGGGSHLFRSLSERLGVGDTELSAALWRLVWAGYVTNDTLAPLRSLLGGGRATLKQRPTAARLRYGRRPLARGPLPRPSGPPEVTGRWSLLPAPESDPTVLAASRAEVLLDRYGVVTRGSVANEEVTGGFARAYRVFAALEESGQVRRGYFVEGLGAAQFGDRHAVDLLREVGEVPGAVVLAATDPANPYGAALGWPARAEGSKHQPGRKAGALVVLVDGDLVLYVERGGRTLLAFTDDTAGLNAAAGALANAVHSGVLGKLTVAKIDGADVLGSDHALAEALAAAGFRLTPQGLRLRR</sequence>
<dbReference type="CDD" id="cd17922">
    <property type="entry name" value="DEXHc_LHR-like"/>
    <property type="match status" value="1"/>
</dbReference>
<dbReference type="InterPro" id="IPR055369">
    <property type="entry name" value="WH2_Lhr"/>
</dbReference>
<dbReference type="EC" id="3.6.4.-" evidence="11"/>
<dbReference type="InterPro" id="IPR055367">
    <property type="entry name" value="WH4_Lhr"/>
</dbReference>
<dbReference type="Pfam" id="PF00270">
    <property type="entry name" value="DEAD"/>
    <property type="match status" value="1"/>
</dbReference>
<dbReference type="Proteomes" id="UP000238164">
    <property type="component" value="Chromosome 1"/>
</dbReference>
<dbReference type="InterPro" id="IPR014001">
    <property type="entry name" value="Helicase_ATP-bd"/>
</dbReference>
<evidence type="ECO:0000313" key="11">
    <source>
        <dbReference type="EMBL" id="SPD88331.1"/>
    </source>
</evidence>
<dbReference type="PROSITE" id="PS51192">
    <property type="entry name" value="HELICASE_ATP_BIND_1"/>
    <property type="match status" value="1"/>
</dbReference>
<evidence type="ECO:0000256" key="3">
    <source>
        <dbReference type="ARBA" id="ARBA00022801"/>
    </source>
</evidence>
<dbReference type="InterPro" id="IPR045628">
    <property type="entry name" value="Lhr_WH_dom"/>
</dbReference>
<evidence type="ECO:0000256" key="6">
    <source>
        <dbReference type="ARBA" id="ARBA00023125"/>
    </source>
</evidence>
<accession>A0A2N9JL82</accession>
<dbReference type="PROSITE" id="PS51194">
    <property type="entry name" value="HELICASE_CTER"/>
    <property type="match status" value="1"/>
</dbReference>
<feature type="domain" description="Helicase C-terminal" evidence="10">
    <location>
        <begin position="283"/>
        <end position="462"/>
    </location>
</feature>
<dbReference type="PANTHER" id="PTHR47962">
    <property type="entry name" value="ATP-DEPENDENT HELICASE LHR-RELATED-RELATED"/>
    <property type="match status" value="1"/>
</dbReference>
<keyword evidence="7" id="KW-0234">DNA repair</keyword>
<dbReference type="InterPro" id="IPR003593">
    <property type="entry name" value="AAA+_ATPase"/>
</dbReference>
<evidence type="ECO:0000313" key="12">
    <source>
        <dbReference type="Proteomes" id="UP000238164"/>
    </source>
</evidence>
<keyword evidence="12" id="KW-1185">Reference proteome</keyword>
<dbReference type="GO" id="GO:0016887">
    <property type="term" value="F:ATP hydrolysis activity"/>
    <property type="evidence" value="ECO:0007669"/>
    <property type="project" value="TreeGrafter"/>
</dbReference>
<keyword evidence="4 11" id="KW-0347">Helicase</keyword>
<protein>
    <submittedName>
        <fullName evidence="11">Putative ATP-dependent helicase lhr</fullName>
        <ecNumber evidence="11">3.6.4.-</ecNumber>
    </submittedName>
</protein>
<dbReference type="InterPro" id="IPR013701">
    <property type="entry name" value="Lhr-like_DEAD/DEAH_assoc"/>
</dbReference>
<dbReference type="Pfam" id="PF23236">
    <property type="entry name" value="WHD_2nd_Lhr"/>
    <property type="match status" value="1"/>
</dbReference>
<keyword evidence="6" id="KW-0238">DNA-binding</keyword>
<keyword evidence="8" id="KW-0413">Isomerase</keyword>
<dbReference type="GO" id="GO:0003677">
    <property type="term" value="F:DNA binding"/>
    <property type="evidence" value="ECO:0007669"/>
    <property type="project" value="UniProtKB-KW"/>
</dbReference>
<name>A0A2N9JL82_9ACTN</name>
<keyword evidence="2" id="KW-0227">DNA damage</keyword>
<feature type="domain" description="Helicase ATP-binding" evidence="9">
    <location>
        <begin position="41"/>
        <end position="233"/>
    </location>
</feature>
<gene>
    <name evidence="11" type="primary">lhr</name>
    <name evidence="11" type="ORF">MPLG2_3301</name>
</gene>
<evidence type="ECO:0000256" key="8">
    <source>
        <dbReference type="ARBA" id="ARBA00023235"/>
    </source>
</evidence>
<reference evidence="11 12" key="1">
    <citation type="submission" date="2018-02" db="EMBL/GenBank/DDBJ databases">
        <authorList>
            <person name="Cohen D.B."/>
            <person name="Kent A.D."/>
        </authorList>
    </citation>
    <scope>NUCLEOTIDE SEQUENCE [LARGE SCALE GENOMIC DNA]</scope>
    <source>
        <strain evidence="11">1</strain>
    </source>
</reference>
<dbReference type="InterPro" id="IPR052511">
    <property type="entry name" value="ATP-dep_Helicase"/>
</dbReference>
<dbReference type="Pfam" id="PF23235">
    <property type="entry name" value="WHD_3rd_Lhr"/>
    <property type="match status" value="1"/>
</dbReference>
<dbReference type="InterPro" id="IPR027417">
    <property type="entry name" value="P-loop_NTPase"/>
</dbReference>
<dbReference type="SMART" id="SM00487">
    <property type="entry name" value="DEXDc"/>
    <property type="match status" value="1"/>
</dbReference>
<dbReference type="Pfam" id="PF08494">
    <property type="entry name" value="DEAD_assoc"/>
    <property type="match status" value="1"/>
</dbReference>